<comment type="caution">
    <text evidence="2">The sequence shown here is derived from an EMBL/GenBank/DDBJ whole genome shotgun (WGS) entry which is preliminary data.</text>
</comment>
<dbReference type="EMBL" id="CAVNYO010000181">
    <property type="protein sequence ID" value="CAK5272109.1"/>
    <property type="molecule type" value="Genomic_DNA"/>
</dbReference>
<evidence type="ECO:0000313" key="2">
    <source>
        <dbReference type="EMBL" id="CAK5272109.1"/>
    </source>
</evidence>
<evidence type="ECO:0000256" key="1">
    <source>
        <dbReference type="SAM" id="MobiDB-lite"/>
    </source>
</evidence>
<protein>
    <submittedName>
        <fullName evidence="2">Uncharacterized protein</fullName>
    </submittedName>
</protein>
<dbReference type="Proteomes" id="UP001295794">
    <property type="component" value="Unassembled WGS sequence"/>
</dbReference>
<evidence type="ECO:0000313" key="3">
    <source>
        <dbReference type="Proteomes" id="UP001295794"/>
    </source>
</evidence>
<sequence length="117" mass="12806">MIYNQHKARTASDRKAMEENENVREEAPLLAASLPALDPLPALELEPPPPPPCAGAPVLPALLVRLKILTKSTVSISGGMFCIRVLRTERRSAWALLASVTDSICVADNTAQWRYDQ</sequence>
<keyword evidence="3" id="KW-1185">Reference proteome</keyword>
<feature type="compositionally biased region" description="Basic and acidic residues" evidence="1">
    <location>
        <begin position="10"/>
        <end position="24"/>
    </location>
</feature>
<accession>A0AAD2K0H8</accession>
<reference evidence="2" key="1">
    <citation type="submission" date="2023-11" db="EMBL/GenBank/DDBJ databases">
        <authorList>
            <person name="De Vega J J."/>
            <person name="De Vega J J."/>
        </authorList>
    </citation>
    <scope>NUCLEOTIDE SEQUENCE</scope>
</reference>
<gene>
    <name evidence="2" type="ORF">MYCIT1_LOCUS17662</name>
</gene>
<organism evidence="2 3">
    <name type="scientific">Mycena citricolor</name>
    <dbReference type="NCBI Taxonomy" id="2018698"/>
    <lineage>
        <taxon>Eukaryota</taxon>
        <taxon>Fungi</taxon>
        <taxon>Dikarya</taxon>
        <taxon>Basidiomycota</taxon>
        <taxon>Agaricomycotina</taxon>
        <taxon>Agaricomycetes</taxon>
        <taxon>Agaricomycetidae</taxon>
        <taxon>Agaricales</taxon>
        <taxon>Marasmiineae</taxon>
        <taxon>Mycenaceae</taxon>
        <taxon>Mycena</taxon>
    </lineage>
</organism>
<proteinExistence type="predicted"/>
<dbReference type="AlphaFoldDB" id="A0AAD2K0H8"/>
<feature type="region of interest" description="Disordered" evidence="1">
    <location>
        <begin position="1"/>
        <end position="24"/>
    </location>
</feature>
<name>A0AAD2K0H8_9AGAR</name>